<sequence length="134" mass="15487">MTDDFRNRSLTAIQCGGTLADRRVPVRYADLHAHHLCQTAKTAPNEGLAELDMHPRPFGSRLRINLSVDPLAYFSRKPNFHPYARAQSHGPNSNKKLVVSRTWRRPKENGIPAWLPRERRFQYRVRHGRVHIAS</sequence>
<dbReference type="AlphaFoldDB" id="A0A8G0PJN3"/>
<dbReference type="Proteomes" id="UP000826661">
    <property type="component" value="Chromosome III"/>
</dbReference>
<name>A0A8G0PJN3_9HYPO</name>
<accession>A0A8G0PJN3</accession>
<evidence type="ECO:0000313" key="2">
    <source>
        <dbReference type="Proteomes" id="UP000826661"/>
    </source>
</evidence>
<organism evidence="1 2">
    <name type="scientific">Trichoderma simmonsii</name>
    <dbReference type="NCBI Taxonomy" id="1491479"/>
    <lineage>
        <taxon>Eukaryota</taxon>
        <taxon>Fungi</taxon>
        <taxon>Dikarya</taxon>
        <taxon>Ascomycota</taxon>
        <taxon>Pezizomycotina</taxon>
        <taxon>Sordariomycetes</taxon>
        <taxon>Hypocreomycetidae</taxon>
        <taxon>Hypocreales</taxon>
        <taxon>Hypocreaceae</taxon>
        <taxon>Trichoderma</taxon>
    </lineage>
</organism>
<gene>
    <name evidence="1" type="ORF">H0G86_006182</name>
</gene>
<evidence type="ECO:0000313" key="1">
    <source>
        <dbReference type="EMBL" id="QYS99033.1"/>
    </source>
</evidence>
<protein>
    <submittedName>
        <fullName evidence="1">Uncharacterized protein</fullName>
    </submittedName>
</protein>
<keyword evidence="2" id="KW-1185">Reference proteome</keyword>
<reference evidence="1 2" key="1">
    <citation type="journal article" date="2021" name="BMC Genomics">
        <title>Telomere-to-telomere genome assembly of asparaginase-producing Trichoderma simmonsii.</title>
        <authorList>
            <person name="Chung D."/>
            <person name="Kwon Y.M."/>
            <person name="Yang Y."/>
        </authorList>
    </citation>
    <scope>NUCLEOTIDE SEQUENCE [LARGE SCALE GENOMIC DNA]</scope>
    <source>
        <strain evidence="1 2">GH-Sj1</strain>
    </source>
</reference>
<proteinExistence type="predicted"/>
<dbReference type="EMBL" id="CP075866">
    <property type="protein sequence ID" value="QYS99033.1"/>
    <property type="molecule type" value="Genomic_DNA"/>
</dbReference>